<keyword evidence="4 7" id="KW-0808">Transferase</keyword>
<feature type="binding site" evidence="7">
    <location>
        <position position="171"/>
    </location>
    <ligand>
        <name>phosphoenolpyruvate</name>
        <dbReference type="ChEBI" id="CHEBI:58702"/>
    </ligand>
</feature>
<dbReference type="PROSITE" id="PS00104">
    <property type="entry name" value="EPSP_SYNTHASE_1"/>
    <property type="match status" value="1"/>
</dbReference>
<dbReference type="EMBL" id="CP063189">
    <property type="protein sequence ID" value="WCZ32005.1"/>
    <property type="molecule type" value="Genomic_DNA"/>
</dbReference>
<dbReference type="PIRSF" id="PIRSF000505">
    <property type="entry name" value="EPSPS"/>
    <property type="match status" value="1"/>
</dbReference>
<sequence length="433" mass="45373">MVSIMGGMSESWSAPRATSPITWAQHLPGSKSITNRAFIITALADSPSVLRRPLASRDTDLMAAALKAMGVGIDTHGAEVHVTPAPLHGAEIDCGLAGTVMRFIPPVAALADGPVTIDGDDQARQRPLKVMLDALRELGVEVEGDGLPATLSSPGVPAGREITIDASQSSQFVSGLLLSGARFTNGLTLRHEGGALPSLPHVEMTVGMLRAAGVTIDSDDTSWTVHPGPIKGGTWNIEPDLTNAAPFLAAAAVTGGRVTIKDYPASTRQPGDRFRHILMDMGATINQEPTFCTALGAADGQLHGIDIDMSDIGELVPTVAALAALADSPTRIRGVAHLRGHETDRLNALATNLNSLGGDVTEEADGLTINPARLHGGTWQVYGDHRMVTAGAILGLRVEDVVVDDVAAVSKTIPGFDRMWQTMLDEGMQERNG</sequence>
<comment type="catalytic activity">
    <reaction evidence="6">
        <text>3-phosphoshikimate + phosphoenolpyruvate = 5-O-(1-carboxyvinyl)-3-phosphoshikimate + phosphate</text>
        <dbReference type="Rhea" id="RHEA:21256"/>
        <dbReference type="ChEBI" id="CHEBI:43474"/>
        <dbReference type="ChEBI" id="CHEBI:57701"/>
        <dbReference type="ChEBI" id="CHEBI:58702"/>
        <dbReference type="ChEBI" id="CHEBI:145989"/>
        <dbReference type="EC" id="2.5.1.19"/>
    </reaction>
    <physiologicalReaction direction="left-to-right" evidence="6">
        <dbReference type="Rhea" id="RHEA:21257"/>
    </physiologicalReaction>
</comment>
<evidence type="ECO:0000256" key="2">
    <source>
        <dbReference type="ARBA" id="ARBA00009948"/>
    </source>
</evidence>
<comment type="function">
    <text evidence="7">Catalyzes the transfer of the enolpyruvyl moiety of phosphoenolpyruvate (PEP) to the 5-hydroxyl of shikimate-3-phosphate (S3P) to produce enolpyruvyl shikimate-3-phosphate and inorganic phosphate.</text>
</comment>
<keyword evidence="3 7" id="KW-0028">Amino-acid biosynthesis</keyword>
<comment type="pathway">
    <text evidence="1 7">Metabolic intermediate biosynthesis; chorismate biosynthesis; chorismate from D-erythrose 4-phosphate and phosphoenolpyruvate: step 6/7.</text>
</comment>
<dbReference type="InterPro" id="IPR023193">
    <property type="entry name" value="EPSP_synthase_CS"/>
</dbReference>
<evidence type="ECO:0000259" key="8">
    <source>
        <dbReference type="Pfam" id="PF00275"/>
    </source>
</evidence>
<dbReference type="Proteomes" id="UP001220064">
    <property type="component" value="Chromosome"/>
</dbReference>
<gene>
    <name evidence="7 9" type="primary">aroA</name>
    <name evidence="9" type="ORF">CMASS_02730</name>
</gene>
<dbReference type="Pfam" id="PF00275">
    <property type="entry name" value="EPSP_synthase"/>
    <property type="match status" value="1"/>
</dbReference>
<dbReference type="InterPro" id="IPR006264">
    <property type="entry name" value="EPSP_synthase"/>
</dbReference>
<dbReference type="EC" id="2.5.1.19" evidence="7"/>
<feature type="domain" description="Enolpyruvate transferase" evidence="8">
    <location>
        <begin position="26"/>
        <end position="418"/>
    </location>
</feature>
<evidence type="ECO:0000313" key="9">
    <source>
        <dbReference type="EMBL" id="WCZ32005.1"/>
    </source>
</evidence>
<feature type="binding site" evidence="7">
    <location>
        <position position="98"/>
    </location>
    <ligand>
        <name>phosphoenolpyruvate</name>
        <dbReference type="ChEBI" id="CHEBI:58702"/>
    </ligand>
</feature>
<evidence type="ECO:0000256" key="4">
    <source>
        <dbReference type="ARBA" id="ARBA00022679"/>
    </source>
</evidence>
<keyword evidence="7" id="KW-0963">Cytoplasm</keyword>
<dbReference type="GO" id="GO:0003866">
    <property type="term" value="F:3-phosphoshikimate 1-carboxyvinyltransferase activity"/>
    <property type="evidence" value="ECO:0007669"/>
    <property type="project" value="UniProtKB-EC"/>
</dbReference>
<feature type="binding site" evidence="7">
    <location>
        <position position="411"/>
    </location>
    <ligand>
        <name>phosphoenolpyruvate</name>
        <dbReference type="ChEBI" id="CHEBI:58702"/>
    </ligand>
</feature>
<comment type="similarity">
    <text evidence="2 7">Belongs to the EPSP synthase family.</text>
</comment>
<evidence type="ECO:0000256" key="3">
    <source>
        <dbReference type="ARBA" id="ARBA00022605"/>
    </source>
</evidence>
<feature type="binding site" evidence="7">
    <location>
        <position position="345"/>
    </location>
    <ligand>
        <name>phosphoenolpyruvate</name>
        <dbReference type="ChEBI" id="CHEBI:58702"/>
    </ligand>
</feature>
<evidence type="ECO:0000313" key="10">
    <source>
        <dbReference type="Proteomes" id="UP001220064"/>
    </source>
</evidence>
<proteinExistence type="inferred from homology"/>
<dbReference type="NCBIfam" id="TIGR01356">
    <property type="entry name" value="aroA"/>
    <property type="match status" value="1"/>
</dbReference>
<name>A0ABY7U5P0_9CORY</name>
<feature type="binding site" evidence="7">
    <location>
        <position position="171"/>
    </location>
    <ligand>
        <name>3-phosphoshikimate</name>
        <dbReference type="ChEBI" id="CHEBI:145989"/>
    </ligand>
</feature>
<dbReference type="InterPro" id="IPR013792">
    <property type="entry name" value="RNA3'P_cycl/enolpyr_Trfase_a/b"/>
</dbReference>
<protein>
    <recommendedName>
        <fullName evidence="7">3-phosphoshikimate 1-carboxyvinyltransferase</fullName>
        <ecNumber evidence="7">2.5.1.19</ecNumber>
    </recommendedName>
    <alternativeName>
        <fullName evidence="7">5-enolpyruvylshikimate-3-phosphate synthase</fullName>
        <shortName evidence="7">EPSP synthase</shortName>
        <shortName evidence="7">EPSPS</shortName>
    </alternativeName>
</protein>
<accession>A0ABY7U5P0</accession>
<evidence type="ECO:0000256" key="1">
    <source>
        <dbReference type="ARBA" id="ARBA00004811"/>
    </source>
</evidence>
<dbReference type="CDD" id="cd01556">
    <property type="entry name" value="EPSP_synthase"/>
    <property type="match status" value="1"/>
</dbReference>
<keyword evidence="5 7" id="KW-0057">Aromatic amino acid biosynthesis</keyword>
<feature type="binding site" evidence="7">
    <location>
        <position position="386"/>
    </location>
    <ligand>
        <name>phosphoenolpyruvate</name>
        <dbReference type="ChEBI" id="CHEBI:58702"/>
    </ligand>
</feature>
<dbReference type="PROSITE" id="PS00885">
    <property type="entry name" value="EPSP_SYNTHASE_2"/>
    <property type="match status" value="1"/>
</dbReference>
<dbReference type="Gene3D" id="3.65.10.10">
    <property type="entry name" value="Enolpyruvate transferase domain"/>
    <property type="match status" value="2"/>
</dbReference>
<reference evidence="9 10" key="1">
    <citation type="submission" date="2020-10" db="EMBL/GenBank/DDBJ databases">
        <title>Complete genome sequence of Corynebacterium massiliense DSM 45435, type strain of Corynebacterium massiliense.</title>
        <authorList>
            <person name="Busche T."/>
            <person name="Kalinowski J."/>
            <person name="Ruckert C."/>
        </authorList>
    </citation>
    <scope>NUCLEOTIDE SEQUENCE [LARGE SCALE GENOMIC DNA]</scope>
    <source>
        <strain evidence="9 10">DSM 45435</strain>
    </source>
</reference>
<feature type="binding site" evidence="7">
    <location>
        <position position="31"/>
    </location>
    <ligand>
        <name>phosphoenolpyruvate</name>
        <dbReference type="ChEBI" id="CHEBI:58702"/>
    </ligand>
</feature>
<comment type="subunit">
    <text evidence="7">Monomer.</text>
</comment>
<dbReference type="PANTHER" id="PTHR21090:SF5">
    <property type="entry name" value="PENTAFUNCTIONAL AROM POLYPEPTIDE"/>
    <property type="match status" value="1"/>
</dbReference>
<feature type="binding site" evidence="7">
    <location>
        <position position="31"/>
    </location>
    <ligand>
        <name>3-phosphoshikimate</name>
        <dbReference type="ChEBI" id="CHEBI:145989"/>
    </ligand>
</feature>
<organism evidence="9 10">
    <name type="scientific">Corynebacterium massiliense DSM 45435</name>
    <dbReference type="NCBI Taxonomy" id="1121364"/>
    <lineage>
        <taxon>Bacteria</taxon>
        <taxon>Bacillati</taxon>
        <taxon>Actinomycetota</taxon>
        <taxon>Actinomycetes</taxon>
        <taxon>Mycobacteriales</taxon>
        <taxon>Corynebacteriaceae</taxon>
        <taxon>Corynebacterium</taxon>
    </lineage>
</organism>
<dbReference type="RefSeq" id="WP_022863608.1">
    <property type="nucleotide sequence ID" value="NZ_ATVG01000013.1"/>
</dbReference>
<comment type="subcellular location">
    <subcellularLocation>
        <location evidence="7">Cytoplasm</location>
    </subcellularLocation>
</comment>
<feature type="binding site" evidence="7">
    <location>
        <position position="314"/>
    </location>
    <ligand>
        <name>3-phosphoshikimate</name>
        <dbReference type="ChEBI" id="CHEBI:145989"/>
    </ligand>
</feature>
<evidence type="ECO:0000256" key="5">
    <source>
        <dbReference type="ARBA" id="ARBA00023141"/>
    </source>
</evidence>
<feature type="binding site" evidence="7">
    <location>
        <position position="169"/>
    </location>
    <ligand>
        <name>3-phosphoshikimate</name>
        <dbReference type="ChEBI" id="CHEBI:145989"/>
    </ligand>
</feature>
<feature type="binding site" evidence="7">
    <location>
        <position position="36"/>
    </location>
    <ligand>
        <name>3-phosphoshikimate</name>
        <dbReference type="ChEBI" id="CHEBI:145989"/>
    </ligand>
</feature>
<dbReference type="HAMAP" id="MF_00210">
    <property type="entry name" value="EPSP_synth"/>
    <property type="match status" value="1"/>
</dbReference>
<dbReference type="InterPro" id="IPR036968">
    <property type="entry name" value="Enolpyruvate_Tfrase_sf"/>
</dbReference>
<feature type="binding site" evidence="7">
    <location>
        <position position="198"/>
    </location>
    <ligand>
        <name>3-phosphoshikimate</name>
        <dbReference type="ChEBI" id="CHEBI:145989"/>
    </ligand>
</feature>
<feature type="binding site" evidence="7">
    <location>
        <position position="32"/>
    </location>
    <ligand>
        <name>3-phosphoshikimate</name>
        <dbReference type="ChEBI" id="CHEBI:145989"/>
    </ligand>
</feature>
<dbReference type="InterPro" id="IPR001986">
    <property type="entry name" value="Enolpyruvate_Tfrase_dom"/>
</dbReference>
<feature type="active site" description="Proton acceptor" evidence="7">
    <location>
        <position position="314"/>
    </location>
</feature>
<keyword evidence="10" id="KW-1185">Reference proteome</keyword>
<dbReference type="PANTHER" id="PTHR21090">
    <property type="entry name" value="AROM/DEHYDROQUINATE SYNTHASE"/>
    <property type="match status" value="1"/>
</dbReference>
<feature type="binding site" evidence="7">
    <location>
        <position position="341"/>
    </location>
    <ligand>
        <name>3-phosphoshikimate</name>
        <dbReference type="ChEBI" id="CHEBI:145989"/>
    </ligand>
</feature>
<feature type="binding site" evidence="7">
    <location>
        <position position="126"/>
    </location>
    <ligand>
        <name>phosphoenolpyruvate</name>
        <dbReference type="ChEBI" id="CHEBI:58702"/>
    </ligand>
</feature>
<comment type="caution">
    <text evidence="7">Lacks conserved residue(s) required for the propagation of feature annotation.</text>
</comment>
<evidence type="ECO:0000256" key="7">
    <source>
        <dbReference type="HAMAP-Rule" id="MF_00210"/>
    </source>
</evidence>
<dbReference type="SUPFAM" id="SSF55205">
    <property type="entry name" value="EPT/RTPC-like"/>
    <property type="match status" value="1"/>
</dbReference>
<evidence type="ECO:0000256" key="6">
    <source>
        <dbReference type="ARBA" id="ARBA00044633"/>
    </source>
</evidence>
<feature type="binding site" evidence="7">
    <location>
        <position position="170"/>
    </location>
    <ligand>
        <name>3-phosphoshikimate</name>
        <dbReference type="ChEBI" id="CHEBI:145989"/>
    </ligand>
</feature>